<dbReference type="InterPro" id="IPR021702">
    <property type="entry name" value="DUF3285"/>
</dbReference>
<dbReference type="Proteomes" id="UP000238634">
    <property type="component" value="Unassembled WGS sequence"/>
</dbReference>
<feature type="transmembrane region" description="Helical" evidence="2">
    <location>
        <begin position="43"/>
        <end position="63"/>
    </location>
</feature>
<comment type="caution">
    <text evidence="3">The sequence shown here is derived from an EMBL/GenBank/DDBJ whole genome shotgun (WGS) entry which is preliminary data.</text>
</comment>
<feature type="region of interest" description="Disordered" evidence="1">
    <location>
        <begin position="1"/>
        <end position="22"/>
    </location>
</feature>
<dbReference type="EMBL" id="PVWG01000047">
    <property type="protein sequence ID" value="PSB16124.1"/>
    <property type="molecule type" value="Genomic_DNA"/>
</dbReference>
<keyword evidence="2" id="KW-1133">Transmembrane helix</keyword>
<reference evidence="3 4" key="1">
    <citation type="submission" date="2018-02" db="EMBL/GenBank/DDBJ databases">
        <authorList>
            <person name="Cohen D.B."/>
            <person name="Kent A.D."/>
        </authorList>
    </citation>
    <scope>NUCLEOTIDE SEQUENCE [LARGE SCALE GENOMIC DNA]</scope>
    <source>
        <strain evidence="3 4">ULC007</strain>
    </source>
</reference>
<dbReference type="RefSeq" id="WP_073072575.1">
    <property type="nucleotide sequence ID" value="NZ_MPPI01000017.1"/>
</dbReference>
<evidence type="ECO:0000256" key="2">
    <source>
        <dbReference type="SAM" id="Phobius"/>
    </source>
</evidence>
<evidence type="ECO:0000313" key="4">
    <source>
        <dbReference type="Proteomes" id="UP000238634"/>
    </source>
</evidence>
<gene>
    <name evidence="3" type="ORF">C7B65_22615</name>
</gene>
<protein>
    <submittedName>
        <fullName evidence="3">DUF3285 domain-containing protein</fullName>
    </submittedName>
</protein>
<keyword evidence="2" id="KW-0472">Membrane</keyword>
<dbReference type="OrthoDB" id="541636at2"/>
<accession>A0A2T1D6R4</accession>
<dbReference type="Pfam" id="PF11688">
    <property type="entry name" value="DUF3285"/>
    <property type="match status" value="1"/>
</dbReference>
<dbReference type="AlphaFoldDB" id="A0A2T1D6R4"/>
<name>A0A2T1D6R4_9CYAN</name>
<proteinExistence type="predicted"/>
<evidence type="ECO:0000256" key="1">
    <source>
        <dbReference type="SAM" id="MobiDB-lite"/>
    </source>
</evidence>
<reference evidence="3 4" key="2">
    <citation type="submission" date="2018-03" db="EMBL/GenBank/DDBJ databases">
        <title>The ancient ancestry and fast evolution of plastids.</title>
        <authorList>
            <person name="Moore K.R."/>
            <person name="Magnabosco C."/>
            <person name="Momper L."/>
            <person name="Gold D.A."/>
            <person name="Bosak T."/>
            <person name="Fournier G.P."/>
        </authorList>
    </citation>
    <scope>NUCLEOTIDE SEQUENCE [LARGE SCALE GENOMIC DNA]</scope>
    <source>
        <strain evidence="3 4">ULC007</strain>
    </source>
</reference>
<evidence type="ECO:0000313" key="3">
    <source>
        <dbReference type="EMBL" id="PSB16124.1"/>
    </source>
</evidence>
<sequence>MSNPSPISEIPAESAISDSKDTKKPSYVKLAMRNMVRKRGTSIYHFALTTIGLLSVLVGLAYITR</sequence>
<keyword evidence="4" id="KW-1185">Reference proteome</keyword>
<dbReference type="STRING" id="1920490.GCA_001895925_05006"/>
<keyword evidence="2" id="KW-0812">Transmembrane</keyword>
<organism evidence="3 4">
    <name type="scientific">Phormidesmis priestleyi ULC007</name>
    <dbReference type="NCBI Taxonomy" id="1920490"/>
    <lineage>
        <taxon>Bacteria</taxon>
        <taxon>Bacillati</taxon>
        <taxon>Cyanobacteriota</taxon>
        <taxon>Cyanophyceae</taxon>
        <taxon>Leptolyngbyales</taxon>
        <taxon>Leptolyngbyaceae</taxon>
        <taxon>Phormidesmis</taxon>
    </lineage>
</organism>